<name>A0ABP4A103_9ACTN</name>
<sequence length="276" mass="29916">MPPARDLDSGASPLAYFGAELRHLRVKAGLSQEQVGEAVFCSGSLIGLIENAKRSPSPDLANRCDELLKTGGMFNRMLPLLRSASHPSWFQSWVEVERTAHSLRTWEPIVVPGLLQTKDYAYALFARYPGVTPEKAEASAMARVERQAILHQDEPPLLWAVIDEGVLHRPIARPEVMRAQLATLLTMAQAPNITLQVVPLSAGTSCGLAAGFVIAGVRGGADTVYLDSAAAGYVTGRPDDVVGITHMYEQIRADALSGKESVSLLEKVMDDRWAQT</sequence>
<organism evidence="2 3">
    <name type="scientific">Nonomuraea longicatena</name>
    <dbReference type="NCBI Taxonomy" id="83682"/>
    <lineage>
        <taxon>Bacteria</taxon>
        <taxon>Bacillati</taxon>
        <taxon>Actinomycetota</taxon>
        <taxon>Actinomycetes</taxon>
        <taxon>Streptosporangiales</taxon>
        <taxon>Streptosporangiaceae</taxon>
        <taxon>Nonomuraea</taxon>
    </lineage>
</organism>
<dbReference type="SUPFAM" id="SSF47413">
    <property type="entry name" value="lambda repressor-like DNA-binding domains"/>
    <property type="match status" value="1"/>
</dbReference>
<gene>
    <name evidence="2" type="ORF">GCM10009560_33080</name>
</gene>
<dbReference type="Pfam" id="PF13560">
    <property type="entry name" value="HTH_31"/>
    <property type="match status" value="1"/>
</dbReference>
<reference evidence="3" key="1">
    <citation type="journal article" date="2019" name="Int. J. Syst. Evol. Microbiol.">
        <title>The Global Catalogue of Microorganisms (GCM) 10K type strain sequencing project: providing services to taxonomists for standard genome sequencing and annotation.</title>
        <authorList>
            <consortium name="The Broad Institute Genomics Platform"/>
            <consortium name="The Broad Institute Genome Sequencing Center for Infectious Disease"/>
            <person name="Wu L."/>
            <person name="Ma J."/>
        </authorList>
    </citation>
    <scope>NUCLEOTIDE SEQUENCE [LARGE SCALE GENOMIC DNA]</scope>
    <source>
        <strain evidence="3">JCM 11136</strain>
    </source>
</reference>
<dbReference type="EMBL" id="BAAAHQ010000015">
    <property type="protein sequence ID" value="GAA0929319.1"/>
    <property type="molecule type" value="Genomic_DNA"/>
</dbReference>
<feature type="domain" description="HTH cro/C1-type" evidence="1">
    <location>
        <begin position="21"/>
        <end position="61"/>
    </location>
</feature>
<comment type="caution">
    <text evidence="2">The sequence shown here is derived from an EMBL/GenBank/DDBJ whole genome shotgun (WGS) entry which is preliminary data.</text>
</comment>
<accession>A0ABP4A103</accession>
<dbReference type="Pfam" id="PF19054">
    <property type="entry name" value="DUF5753"/>
    <property type="match status" value="1"/>
</dbReference>
<evidence type="ECO:0000259" key="1">
    <source>
        <dbReference type="PROSITE" id="PS50943"/>
    </source>
</evidence>
<dbReference type="Gene3D" id="1.10.260.40">
    <property type="entry name" value="lambda repressor-like DNA-binding domains"/>
    <property type="match status" value="1"/>
</dbReference>
<dbReference type="PROSITE" id="PS50943">
    <property type="entry name" value="HTH_CROC1"/>
    <property type="match status" value="1"/>
</dbReference>
<dbReference type="InterPro" id="IPR043917">
    <property type="entry name" value="DUF5753"/>
</dbReference>
<keyword evidence="3" id="KW-1185">Reference proteome</keyword>
<proteinExistence type="predicted"/>
<dbReference type="RefSeq" id="WP_343950748.1">
    <property type="nucleotide sequence ID" value="NZ_BAAAHQ010000015.1"/>
</dbReference>
<dbReference type="InterPro" id="IPR010982">
    <property type="entry name" value="Lambda_DNA-bd_dom_sf"/>
</dbReference>
<dbReference type="SMART" id="SM00530">
    <property type="entry name" value="HTH_XRE"/>
    <property type="match status" value="1"/>
</dbReference>
<protein>
    <submittedName>
        <fullName evidence="2">Helix-turn-helix transcriptional regulator</fullName>
    </submittedName>
</protein>
<dbReference type="Proteomes" id="UP001501578">
    <property type="component" value="Unassembled WGS sequence"/>
</dbReference>
<evidence type="ECO:0000313" key="2">
    <source>
        <dbReference type="EMBL" id="GAA0929319.1"/>
    </source>
</evidence>
<evidence type="ECO:0000313" key="3">
    <source>
        <dbReference type="Proteomes" id="UP001501578"/>
    </source>
</evidence>
<dbReference type="CDD" id="cd00093">
    <property type="entry name" value="HTH_XRE"/>
    <property type="match status" value="1"/>
</dbReference>
<dbReference type="InterPro" id="IPR001387">
    <property type="entry name" value="Cro/C1-type_HTH"/>
</dbReference>